<dbReference type="Proteomes" id="UP000765509">
    <property type="component" value="Unassembled WGS sequence"/>
</dbReference>
<organism evidence="2 3">
    <name type="scientific">Austropuccinia psidii MF-1</name>
    <dbReference type="NCBI Taxonomy" id="1389203"/>
    <lineage>
        <taxon>Eukaryota</taxon>
        <taxon>Fungi</taxon>
        <taxon>Dikarya</taxon>
        <taxon>Basidiomycota</taxon>
        <taxon>Pucciniomycotina</taxon>
        <taxon>Pucciniomycetes</taxon>
        <taxon>Pucciniales</taxon>
        <taxon>Sphaerophragmiaceae</taxon>
        <taxon>Austropuccinia</taxon>
    </lineage>
</organism>
<reference evidence="2" key="1">
    <citation type="submission" date="2021-03" db="EMBL/GenBank/DDBJ databases">
        <title>Draft genome sequence of rust myrtle Austropuccinia psidii MF-1, a brazilian biotype.</title>
        <authorList>
            <person name="Quecine M.C."/>
            <person name="Pachon D.M.R."/>
            <person name="Bonatelli M.L."/>
            <person name="Correr F.H."/>
            <person name="Franceschini L.M."/>
            <person name="Leite T.F."/>
            <person name="Margarido G.R.A."/>
            <person name="Almeida C.A."/>
            <person name="Ferrarezi J.A."/>
            <person name="Labate C.A."/>
        </authorList>
    </citation>
    <scope>NUCLEOTIDE SEQUENCE</scope>
    <source>
        <strain evidence="2">MF-1</strain>
    </source>
</reference>
<feature type="region of interest" description="Disordered" evidence="1">
    <location>
        <begin position="136"/>
        <end position="172"/>
    </location>
</feature>
<name>A0A9Q3EW29_9BASI</name>
<feature type="compositionally biased region" description="Polar residues" evidence="1">
    <location>
        <begin position="162"/>
        <end position="172"/>
    </location>
</feature>
<keyword evidence="3" id="KW-1185">Reference proteome</keyword>
<evidence type="ECO:0000256" key="1">
    <source>
        <dbReference type="SAM" id="MobiDB-lite"/>
    </source>
</evidence>
<sequence>MPCPDASQVISSPDQPTKTDKYLPSDHDWSSQMLCDHPQYLRIPRLAATFSILPRARPIIVTFSISQTARHIVVAHPHSLSQGPAKKGKMTTIHHNPSNAGTDQCSWLILSMSAGEGPNQAPSHILQPYIHLQSHASEPAEEARVATGSRPIQDDSILQGDLGTSPQKSCLA</sequence>
<accession>A0A9Q3EW29</accession>
<evidence type="ECO:0000313" key="3">
    <source>
        <dbReference type="Proteomes" id="UP000765509"/>
    </source>
</evidence>
<feature type="region of interest" description="Disordered" evidence="1">
    <location>
        <begin position="1"/>
        <end position="21"/>
    </location>
</feature>
<dbReference type="AlphaFoldDB" id="A0A9Q3EW29"/>
<protein>
    <submittedName>
        <fullName evidence="2">Uncharacterized protein</fullName>
    </submittedName>
</protein>
<gene>
    <name evidence="2" type="ORF">O181_066777</name>
</gene>
<dbReference type="EMBL" id="AVOT02033196">
    <property type="protein sequence ID" value="MBW0527062.1"/>
    <property type="molecule type" value="Genomic_DNA"/>
</dbReference>
<comment type="caution">
    <text evidence="2">The sequence shown here is derived from an EMBL/GenBank/DDBJ whole genome shotgun (WGS) entry which is preliminary data.</text>
</comment>
<evidence type="ECO:0000313" key="2">
    <source>
        <dbReference type="EMBL" id="MBW0527062.1"/>
    </source>
</evidence>
<proteinExistence type="predicted"/>